<reference evidence="2" key="1">
    <citation type="submission" date="2016-11" db="EMBL/GenBank/DDBJ databases">
        <authorList>
            <person name="Varghese N."/>
            <person name="Submissions S."/>
        </authorList>
    </citation>
    <scope>NUCLEOTIDE SEQUENCE [LARGE SCALE GENOMIC DNA]</scope>
    <source>
        <strain evidence="2">DSM 21264</strain>
    </source>
</reference>
<evidence type="ECO:0000313" key="1">
    <source>
        <dbReference type="EMBL" id="SHF64450.1"/>
    </source>
</evidence>
<dbReference type="AlphaFoldDB" id="A0A1M5DBY5"/>
<dbReference type="Proteomes" id="UP000184159">
    <property type="component" value="Unassembled WGS sequence"/>
</dbReference>
<proteinExistence type="predicted"/>
<organism evidence="1 2">
    <name type="scientific">Vibrio gazogenes DSM 21264 = NBRC 103151</name>
    <dbReference type="NCBI Taxonomy" id="1123492"/>
    <lineage>
        <taxon>Bacteria</taxon>
        <taxon>Pseudomonadati</taxon>
        <taxon>Pseudomonadota</taxon>
        <taxon>Gammaproteobacteria</taxon>
        <taxon>Vibrionales</taxon>
        <taxon>Vibrionaceae</taxon>
        <taxon>Vibrio</taxon>
    </lineage>
</organism>
<accession>A0A1M5DBY5</accession>
<protein>
    <submittedName>
        <fullName evidence="1">Uncharacterized protein</fullName>
    </submittedName>
</protein>
<sequence length="48" mass="5734">MPLYRCVRKIWVEPVKRIFDAVFSLQQEKQLLSKLLIVNRFGGSLFEH</sequence>
<gene>
    <name evidence="1" type="ORF">SAMN02745781_02805</name>
</gene>
<evidence type="ECO:0000313" key="2">
    <source>
        <dbReference type="Proteomes" id="UP000184159"/>
    </source>
</evidence>
<name>A0A1M5DBY5_VIBGA</name>
<dbReference type="EMBL" id="FQUH01000014">
    <property type="protein sequence ID" value="SHF64450.1"/>
    <property type="molecule type" value="Genomic_DNA"/>
</dbReference>
<keyword evidence="2" id="KW-1185">Reference proteome</keyword>